<feature type="compositionally biased region" description="Basic and acidic residues" evidence="1">
    <location>
        <begin position="15"/>
        <end position="35"/>
    </location>
</feature>
<dbReference type="AlphaFoldDB" id="A0A6A3VLT4"/>
<feature type="compositionally biased region" description="Gly residues" evidence="1">
    <location>
        <begin position="163"/>
        <end position="173"/>
    </location>
</feature>
<feature type="compositionally biased region" description="Low complexity" evidence="1">
    <location>
        <begin position="336"/>
        <end position="347"/>
    </location>
</feature>
<sequence length="484" mass="49288">MGQAADARIPATKVEASKTKTARTLEVKAEARPTESVDLPAFAQPPTTNPRQGGDIKRPLVAQVPRAHRRHAARSQPAAPTSTAAAADSGGGDQCSRPSAEHSSDGGKRSEAVEAEARLPGEDEFSQEVTDVVTSTSGPPEKCEVEQRVQSSDRAVHARPQDRGGGQVKGKSGGVKDVVDCGGKKGGGAEAVVTSGDQELCVGVNADVGCDVKSGGADVVAGSGGADAVVGDGVEKSGDVEEVGVGGAEVVGGRDGKSGGTEEVVGGGAEAIAGGAAEDVVGSNADAVGDGGEVRADSDEEKGGSTDAVGGRSKEKSGDSDPHARHVLGKRRRSTTTRTAARRSAASGHPSSDVVMRQDVDSSPGQSTTPRAAAATTEMEDETGQGDQSVEVAADSAPRPETTATPVVPVPPRGVQRMPLLVSGGRTTSRRRRAEGALAIATGILATEFREQHQERAKVLRTMVKRLVDGLHGDGGPERIDERR</sequence>
<protein>
    <submittedName>
        <fullName evidence="2">Uncharacterized protein</fullName>
    </submittedName>
</protein>
<proteinExistence type="predicted"/>
<gene>
    <name evidence="2" type="ORF">PF005_g27892</name>
</gene>
<feature type="region of interest" description="Disordered" evidence="1">
    <location>
        <begin position="1"/>
        <end position="176"/>
    </location>
</feature>
<dbReference type="EMBL" id="QXGB01003655">
    <property type="protein sequence ID" value="KAE9169610.1"/>
    <property type="molecule type" value="Genomic_DNA"/>
</dbReference>
<comment type="caution">
    <text evidence="2">The sequence shown here is derived from an EMBL/GenBank/DDBJ whole genome shotgun (WGS) entry which is preliminary data.</text>
</comment>
<keyword evidence="3" id="KW-1185">Reference proteome</keyword>
<feature type="compositionally biased region" description="Low complexity" evidence="1">
    <location>
        <begin position="270"/>
        <end position="282"/>
    </location>
</feature>
<evidence type="ECO:0000256" key="1">
    <source>
        <dbReference type="SAM" id="MobiDB-lite"/>
    </source>
</evidence>
<organism evidence="2 3">
    <name type="scientific">Phytophthora fragariae</name>
    <dbReference type="NCBI Taxonomy" id="53985"/>
    <lineage>
        <taxon>Eukaryota</taxon>
        <taxon>Sar</taxon>
        <taxon>Stramenopiles</taxon>
        <taxon>Oomycota</taxon>
        <taxon>Peronosporomycetes</taxon>
        <taxon>Peronosporales</taxon>
        <taxon>Peronosporaceae</taxon>
        <taxon>Phytophthora</taxon>
    </lineage>
</organism>
<accession>A0A6A3VLT4</accession>
<name>A0A6A3VLT4_9STRA</name>
<feature type="compositionally biased region" description="Low complexity" evidence="1">
    <location>
        <begin position="399"/>
        <end position="418"/>
    </location>
</feature>
<evidence type="ECO:0000313" key="3">
    <source>
        <dbReference type="Proteomes" id="UP000433483"/>
    </source>
</evidence>
<feature type="compositionally biased region" description="Basic and acidic residues" evidence="1">
    <location>
        <begin position="99"/>
        <end position="121"/>
    </location>
</feature>
<feature type="compositionally biased region" description="Low complexity" evidence="1">
    <location>
        <begin position="74"/>
        <end position="88"/>
    </location>
</feature>
<feature type="compositionally biased region" description="Polar residues" evidence="1">
    <location>
        <begin position="361"/>
        <end position="370"/>
    </location>
</feature>
<feature type="region of interest" description="Disordered" evidence="1">
    <location>
        <begin position="244"/>
        <end position="418"/>
    </location>
</feature>
<feature type="compositionally biased region" description="Basic residues" evidence="1">
    <location>
        <begin position="325"/>
        <end position="335"/>
    </location>
</feature>
<dbReference type="Proteomes" id="UP000433483">
    <property type="component" value="Unassembled WGS sequence"/>
</dbReference>
<reference evidence="2 3" key="1">
    <citation type="submission" date="2018-08" db="EMBL/GenBank/DDBJ databases">
        <title>Genomic investigation of the strawberry pathogen Phytophthora fragariae indicates pathogenicity is determined by transcriptional variation in three key races.</title>
        <authorList>
            <person name="Adams T.M."/>
            <person name="Armitage A.D."/>
            <person name="Sobczyk M.K."/>
            <person name="Bates H.J."/>
            <person name="Dunwell J.M."/>
            <person name="Nellist C.F."/>
            <person name="Harrison R.J."/>
        </authorList>
    </citation>
    <scope>NUCLEOTIDE SEQUENCE [LARGE SCALE GENOMIC DNA]</scope>
    <source>
        <strain evidence="2 3">NOV-27</strain>
    </source>
</reference>
<feature type="compositionally biased region" description="Polar residues" evidence="1">
    <location>
        <begin position="127"/>
        <end position="138"/>
    </location>
</feature>
<feature type="non-terminal residue" evidence="2">
    <location>
        <position position="484"/>
    </location>
</feature>
<evidence type="ECO:0000313" key="2">
    <source>
        <dbReference type="EMBL" id="KAE9169610.1"/>
    </source>
</evidence>
<feature type="compositionally biased region" description="Basic and acidic residues" evidence="1">
    <location>
        <begin position="312"/>
        <end position="324"/>
    </location>
</feature>
<feature type="compositionally biased region" description="Basic and acidic residues" evidence="1">
    <location>
        <begin position="292"/>
        <end position="304"/>
    </location>
</feature>